<keyword evidence="3 7" id="KW-0812">Transmembrane</keyword>
<feature type="transmembrane region" description="Helical" evidence="7">
    <location>
        <begin position="57"/>
        <end position="80"/>
    </location>
</feature>
<feature type="transmembrane region" description="Helical" evidence="7">
    <location>
        <begin position="87"/>
        <end position="107"/>
    </location>
</feature>
<feature type="transmembrane region" description="Helical" evidence="7">
    <location>
        <begin position="197"/>
        <end position="215"/>
    </location>
</feature>
<protein>
    <submittedName>
        <fullName evidence="8">ABC-type uncharacterized transport system, permease component</fullName>
    </submittedName>
</protein>
<keyword evidence="5 7" id="KW-0472">Membrane</keyword>
<dbReference type="PANTHER" id="PTHR47089:SF1">
    <property type="entry name" value="GUANOSINE ABC TRANSPORTER PERMEASE PROTEIN NUPP"/>
    <property type="match status" value="1"/>
</dbReference>
<feature type="transmembrane region" description="Helical" evidence="7">
    <location>
        <begin position="246"/>
        <end position="269"/>
    </location>
</feature>
<reference evidence="8" key="1">
    <citation type="journal article" date="2015" name="Genome Announc.">
        <title>Draft Genome Sequence of Anaerolineae Strain TC1, a Novel Isolate from a Methanogenic Wastewater Treatment System.</title>
        <authorList>
            <person name="Matsuura N."/>
            <person name="Tourlousse D.M."/>
            <person name="Sun L."/>
            <person name="Toyonaga M."/>
            <person name="Kuroda K."/>
            <person name="Ohashi A."/>
            <person name="Cruz R."/>
            <person name="Yamaguchi T."/>
            <person name="Sekiguchi Y."/>
        </authorList>
    </citation>
    <scope>NUCLEOTIDE SEQUENCE [LARGE SCALE GENOMIC DNA]</scope>
    <source>
        <strain evidence="8">TC1</strain>
    </source>
</reference>
<feature type="transmembrane region" description="Helical" evidence="7">
    <location>
        <begin position="326"/>
        <end position="344"/>
    </location>
</feature>
<dbReference type="AlphaFoldDB" id="A0A0K8PAJ6"/>
<sequence>MNSGTLRKISHFLAPISQPFIAIFLALVVGAIAIIVTGESPFNIYKIMVKGAFGSEYYLLTTLTRATPIIITGLGAAICWSSNYMGIGGEGQMIMGGFLCAVIGFHFPGPQWLKLTCAIIFSLIGSGLYSLFSAWLLDKFKMSLAISTLMLNYAGAYIAMHFVQNVFLDTTGDAKLVQTQMIDESIRLPRIVEGQKLHWGFGIAVLLVILVWFMMNRTVFGYESRMSGFNIHFCDYGGINSKKIMYGMLTLSGVICGLAGVIEVLGVNYRYTHNTYVSASYAWIGLNAALISGYNPIGIFFTSIILAGISTGGAAIARATSVPLEISTIIQGCITLFISARIAIQFRRRSRKLASPAKDGGSSGDILIPETKGEILR</sequence>
<dbReference type="RefSeq" id="WP_062278329.1">
    <property type="nucleotide sequence ID" value="NZ_DF968180.1"/>
</dbReference>
<evidence type="ECO:0000256" key="7">
    <source>
        <dbReference type="SAM" id="Phobius"/>
    </source>
</evidence>
<organism evidence="8">
    <name type="scientific">Flexilinea flocculi</name>
    <dbReference type="NCBI Taxonomy" id="1678840"/>
    <lineage>
        <taxon>Bacteria</taxon>
        <taxon>Bacillati</taxon>
        <taxon>Chloroflexota</taxon>
        <taxon>Anaerolineae</taxon>
        <taxon>Anaerolineales</taxon>
        <taxon>Anaerolineaceae</taxon>
        <taxon>Flexilinea</taxon>
    </lineage>
</organism>
<keyword evidence="2" id="KW-1003">Cell membrane</keyword>
<evidence type="ECO:0000256" key="2">
    <source>
        <dbReference type="ARBA" id="ARBA00022475"/>
    </source>
</evidence>
<dbReference type="Pfam" id="PF02653">
    <property type="entry name" value="BPD_transp_2"/>
    <property type="match status" value="1"/>
</dbReference>
<evidence type="ECO:0000313" key="8">
    <source>
        <dbReference type="EMBL" id="GAP39677.1"/>
    </source>
</evidence>
<dbReference type="STRING" id="1678840.ATC1_12211"/>
<name>A0A0K8PAJ6_9CHLR</name>
<feature type="transmembrane region" description="Helical" evidence="7">
    <location>
        <begin position="113"/>
        <end position="137"/>
    </location>
</feature>
<dbReference type="CDD" id="cd06580">
    <property type="entry name" value="TM_PBP1_transp_TpRbsC_like"/>
    <property type="match status" value="1"/>
</dbReference>
<evidence type="ECO:0000256" key="5">
    <source>
        <dbReference type="ARBA" id="ARBA00023136"/>
    </source>
</evidence>
<dbReference type="EMBL" id="DF968180">
    <property type="protein sequence ID" value="GAP39677.1"/>
    <property type="molecule type" value="Genomic_DNA"/>
</dbReference>
<dbReference type="Proteomes" id="UP000053370">
    <property type="component" value="Unassembled WGS sequence"/>
</dbReference>
<feature type="region of interest" description="Disordered" evidence="6">
    <location>
        <begin position="354"/>
        <end position="377"/>
    </location>
</feature>
<feature type="transmembrane region" description="Helical" evidence="7">
    <location>
        <begin position="12"/>
        <end position="37"/>
    </location>
</feature>
<proteinExistence type="predicted"/>
<gene>
    <name evidence="8" type="ORF">ATC1_12211</name>
</gene>
<evidence type="ECO:0000256" key="6">
    <source>
        <dbReference type="SAM" id="MobiDB-lite"/>
    </source>
</evidence>
<keyword evidence="9" id="KW-1185">Reference proteome</keyword>
<dbReference type="OrthoDB" id="45037at2"/>
<keyword evidence="4 7" id="KW-1133">Transmembrane helix</keyword>
<dbReference type="GO" id="GO:0005886">
    <property type="term" value="C:plasma membrane"/>
    <property type="evidence" value="ECO:0007669"/>
    <property type="project" value="UniProtKB-SubCell"/>
</dbReference>
<evidence type="ECO:0000256" key="4">
    <source>
        <dbReference type="ARBA" id="ARBA00022989"/>
    </source>
</evidence>
<evidence type="ECO:0000313" key="9">
    <source>
        <dbReference type="Proteomes" id="UP000053370"/>
    </source>
</evidence>
<evidence type="ECO:0000256" key="1">
    <source>
        <dbReference type="ARBA" id="ARBA00004651"/>
    </source>
</evidence>
<comment type="subcellular location">
    <subcellularLocation>
        <location evidence="1">Cell membrane</location>
        <topology evidence="1">Multi-pass membrane protein</topology>
    </subcellularLocation>
</comment>
<dbReference type="GO" id="GO:0022857">
    <property type="term" value="F:transmembrane transporter activity"/>
    <property type="evidence" value="ECO:0007669"/>
    <property type="project" value="InterPro"/>
</dbReference>
<evidence type="ECO:0000256" key="3">
    <source>
        <dbReference type="ARBA" id="ARBA00022692"/>
    </source>
</evidence>
<dbReference type="PATRIC" id="fig|1678840.3.peg.760"/>
<dbReference type="InterPro" id="IPR001851">
    <property type="entry name" value="ABC_transp_permease"/>
</dbReference>
<dbReference type="PANTHER" id="PTHR47089">
    <property type="entry name" value="ABC TRANSPORTER, PERMEASE PROTEIN"/>
    <property type="match status" value="1"/>
</dbReference>
<feature type="transmembrane region" description="Helical" evidence="7">
    <location>
        <begin position="275"/>
        <end position="292"/>
    </location>
</feature>
<accession>A0A0K8PAJ6</accession>